<dbReference type="OrthoDB" id="4964541at2"/>
<evidence type="ECO:0000259" key="10">
    <source>
        <dbReference type="Pfam" id="PF04290"/>
    </source>
</evidence>
<name>L0NIT1_9HYPH</name>
<dbReference type="PANTHER" id="PTHR35011">
    <property type="entry name" value="2,3-DIKETO-L-GULONATE TRAP TRANSPORTER SMALL PERMEASE PROTEIN YIAM"/>
    <property type="match status" value="1"/>
</dbReference>
<comment type="subcellular location">
    <subcellularLocation>
        <location evidence="1 9">Cell inner membrane</location>
        <topology evidence="1 9">Multi-pass membrane protein</topology>
    </subcellularLocation>
</comment>
<organism evidence="11 12">
    <name type="scientific">Pseudorhizobium banfieldiae</name>
    <dbReference type="NCBI Taxonomy" id="1125847"/>
    <lineage>
        <taxon>Bacteria</taxon>
        <taxon>Pseudomonadati</taxon>
        <taxon>Pseudomonadota</taxon>
        <taxon>Alphaproteobacteria</taxon>
        <taxon>Hyphomicrobiales</taxon>
        <taxon>Rhizobiaceae</taxon>
        <taxon>Rhizobium/Agrobacterium group</taxon>
        <taxon>Pseudorhizobium</taxon>
    </lineage>
</organism>
<comment type="function">
    <text evidence="9">Part of the tripartite ATP-independent periplasmic (TRAP) transport system.</text>
</comment>
<evidence type="ECO:0000256" key="9">
    <source>
        <dbReference type="RuleBase" id="RU369079"/>
    </source>
</evidence>
<protein>
    <recommendedName>
        <fullName evidence="9">TRAP transporter small permease protein</fullName>
    </recommendedName>
</protein>
<feature type="transmembrane region" description="Helical" evidence="9">
    <location>
        <begin position="106"/>
        <end position="127"/>
    </location>
</feature>
<evidence type="ECO:0000256" key="2">
    <source>
        <dbReference type="ARBA" id="ARBA00022448"/>
    </source>
</evidence>
<dbReference type="Pfam" id="PF04290">
    <property type="entry name" value="DctQ"/>
    <property type="match status" value="1"/>
</dbReference>
<dbReference type="PANTHER" id="PTHR35011:SF2">
    <property type="entry name" value="2,3-DIKETO-L-GULONATE TRAP TRANSPORTER SMALL PERMEASE PROTEIN YIAM"/>
    <property type="match status" value="1"/>
</dbReference>
<evidence type="ECO:0000313" key="11">
    <source>
        <dbReference type="EMBL" id="CCF21005.1"/>
    </source>
</evidence>
<keyword evidence="5 9" id="KW-0812">Transmembrane</keyword>
<evidence type="ECO:0000256" key="6">
    <source>
        <dbReference type="ARBA" id="ARBA00022989"/>
    </source>
</evidence>
<dbReference type="GO" id="GO:0015740">
    <property type="term" value="P:C4-dicarboxylate transport"/>
    <property type="evidence" value="ECO:0007669"/>
    <property type="project" value="TreeGrafter"/>
</dbReference>
<keyword evidence="12" id="KW-1185">Reference proteome</keyword>
<evidence type="ECO:0000256" key="1">
    <source>
        <dbReference type="ARBA" id="ARBA00004429"/>
    </source>
</evidence>
<feature type="transmembrane region" description="Helical" evidence="9">
    <location>
        <begin position="163"/>
        <end position="185"/>
    </location>
</feature>
<evidence type="ECO:0000256" key="7">
    <source>
        <dbReference type="ARBA" id="ARBA00023136"/>
    </source>
</evidence>
<evidence type="ECO:0000256" key="3">
    <source>
        <dbReference type="ARBA" id="ARBA00022475"/>
    </source>
</evidence>
<feature type="transmembrane region" description="Helical" evidence="9">
    <location>
        <begin position="65"/>
        <end position="85"/>
    </location>
</feature>
<gene>
    <name evidence="11" type="ORF">NT26_3282</name>
</gene>
<keyword evidence="3" id="KW-1003">Cell membrane</keyword>
<keyword evidence="2 9" id="KW-0813">Transport</keyword>
<dbReference type="InterPro" id="IPR055348">
    <property type="entry name" value="DctQ"/>
</dbReference>
<dbReference type="STRING" id="1125847.NT26_3282"/>
<keyword evidence="6 9" id="KW-1133">Transmembrane helix</keyword>
<comment type="similarity">
    <text evidence="8 9">Belongs to the TRAP transporter small permease family.</text>
</comment>
<dbReference type="AlphaFoldDB" id="L0NIT1"/>
<reference evidence="11 12" key="1">
    <citation type="journal article" date="2013" name="Genome Biol. Evol.">
        <title>Life in an arsenic-containing gold mine: genome and physiology of the autotrophic arsenite-oxidizing bacterium rhizobium sp. NT-26.</title>
        <authorList>
            <person name="Andres J."/>
            <person name="Arsene-Ploetze F."/>
            <person name="Barbe V."/>
            <person name="Brochier-Armanet C."/>
            <person name="Cleiss-Arnold J."/>
            <person name="Coppee J.Y."/>
            <person name="Dillies M.A."/>
            <person name="Geist"/>
            <person name="L"/>
            <person name="Joublin A."/>
            <person name="Koechler S."/>
            <person name="Lassalle F."/>
            <person name="Marchal M."/>
            <person name="Medigue C."/>
            <person name="Muller D."/>
            <person name="Nesme X."/>
            <person name="Plewniak F."/>
            <person name="Proux C."/>
            <person name="Ramirez-Bahena M.H."/>
            <person name="Schenowitz C."/>
            <person name="Sismeiro O."/>
            <person name="Vallenet D."/>
            <person name="Santini J.M."/>
            <person name="Bertin P.N."/>
        </authorList>
    </citation>
    <scope>NUCLEOTIDE SEQUENCE [LARGE SCALE GENOMIC DNA]</scope>
    <source>
        <strain evidence="11 12">NT-26</strain>
    </source>
</reference>
<dbReference type="GO" id="GO:0022857">
    <property type="term" value="F:transmembrane transporter activity"/>
    <property type="evidence" value="ECO:0007669"/>
    <property type="project" value="UniProtKB-UniRule"/>
</dbReference>
<dbReference type="InterPro" id="IPR007387">
    <property type="entry name" value="TRAP_DctQ"/>
</dbReference>
<accession>L0NIT1</accession>
<dbReference type="KEGG" id="rht:NT26_3282"/>
<sequence length="206" mass="22616">MGPDAFTTGGASAVPVRLMIGLSEAVLVAEKFFASVFMALVLGLILLNVITRYTGMPLYWVDEAAVYAMVWLGFLGASALTRLRLDFSVTLLSDKLSEVHARRMKAVASMLVAVFAFALGYMCWRWMDPLGIAAAGFDAKAYAGQTFNFLYTEQTQTLRWPTWLVSLIIPIFAVTMLIHAVANILEDLGFSPIRPRPGFDHAEGVN</sequence>
<evidence type="ECO:0000256" key="5">
    <source>
        <dbReference type="ARBA" id="ARBA00022692"/>
    </source>
</evidence>
<evidence type="ECO:0000256" key="8">
    <source>
        <dbReference type="ARBA" id="ARBA00038436"/>
    </source>
</evidence>
<comment type="subunit">
    <text evidence="9">The complex comprises the extracytoplasmic solute receptor protein and the two transmembrane proteins.</text>
</comment>
<evidence type="ECO:0000313" key="12">
    <source>
        <dbReference type="Proteomes" id="UP000010792"/>
    </source>
</evidence>
<feature type="domain" description="Tripartite ATP-independent periplasmic transporters DctQ component" evidence="10">
    <location>
        <begin position="42"/>
        <end position="188"/>
    </location>
</feature>
<proteinExistence type="inferred from homology"/>
<evidence type="ECO:0000256" key="4">
    <source>
        <dbReference type="ARBA" id="ARBA00022519"/>
    </source>
</evidence>
<dbReference type="GO" id="GO:0005886">
    <property type="term" value="C:plasma membrane"/>
    <property type="evidence" value="ECO:0007669"/>
    <property type="project" value="UniProtKB-SubCell"/>
</dbReference>
<dbReference type="EMBL" id="FO082820">
    <property type="protein sequence ID" value="CCF21005.1"/>
    <property type="molecule type" value="Genomic_DNA"/>
</dbReference>
<keyword evidence="7 9" id="KW-0472">Membrane</keyword>
<dbReference type="Proteomes" id="UP000010792">
    <property type="component" value="Chromosome"/>
</dbReference>
<feature type="transmembrane region" description="Helical" evidence="9">
    <location>
        <begin position="32"/>
        <end position="53"/>
    </location>
</feature>
<keyword evidence="4 9" id="KW-0997">Cell inner membrane</keyword>